<evidence type="ECO:0000259" key="11">
    <source>
        <dbReference type="PROSITE" id="PS51189"/>
    </source>
</evidence>
<dbReference type="SMART" id="SM00146">
    <property type="entry name" value="PI3Kc"/>
    <property type="match status" value="1"/>
</dbReference>
<evidence type="ECO:0000256" key="3">
    <source>
        <dbReference type="ARBA" id="ARBA00012513"/>
    </source>
</evidence>
<dbReference type="Proteomes" id="UP001152747">
    <property type="component" value="Unassembled WGS sequence"/>
</dbReference>
<protein>
    <recommendedName>
        <fullName evidence="3">non-specific serine/threonine protein kinase</fullName>
        <ecNumber evidence="3">2.7.11.1</ecNumber>
    </recommendedName>
</protein>
<dbReference type="InterPro" id="IPR036940">
    <property type="entry name" value="PI3/4_kinase_cat_sf"/>
</dbReference>
<evidence type="ECO:0000256" key="4">
    <source>
        <dbReference type="ARBA" id="ARBA00022527"/>
    </source>
</evidence>
<feature type="domain" description="FAT" evidence="11">
    <location>
        <begin position="612"/>
        <end position="1174"/>
    </location>
</feature>
<dbReference type="GO" id="GO:0006281">
    <property type="term" value="P:DNA repair"/>
    <property type="evidence" value="ECO:0007669"/>
    <property type="project" value="UniProtKB-KW"/>
</dbReference>
<comment type="caution">
    <text evidence="12">The sequence shown here is derived from an EMBL/GenBank/DDBJ whole genome shotgun (WGS) entry which is preliminary data.</text>
</comment>
<evidence type="ECO:0000256" key="9">
    <source>
        <dbReference type="ARBA" id="ARBA00023242"/>
    </source>
</evidence>
<name>A0A9P1MT40_9PELO</name>
<dbReference type="Gene3D" id="3.30.1010.10">
    <property type="entry name" value="Phosphatidylinositol 3-kinase Catalytic Subunit, Chain A, domain 4"/>
    <property type="match status" value="1"/>
</dbReference>
<dbReference type="PROSITE" id="PS50290">
    <property type="entry name" value="PI3_4_KINASE_3"/>
    <property type="match status" value="1"/>
</dbReference>
<dbReference type="EMBL" id="CANHGI010000001">
    <property type="protein sequence ID" value="CAI5437885.1"/>
    <property type="molecule type" value="Genomic_DNA"/>
</dbReference>
<keyword evidence="4" id="KW-0418">Kinase</keyword>
<evidence type="ECO:0000259" key="10">
    <source>
        <dbReference type="PROSITE" id="PS50290"/>
    </source>
</evidence>
<evidence type="ECO:0000256" key="2">
    <source>
        <dbReference type="ARBA" id="ARBA00010769"/>
    </source>
</evidence>
<dbReference type="GO" id="GO:0005634">
    <property type="term" value="C:nucleus"/>
    <property type="evidence" value="ECO:0007669"/>
    <property type="project" value="UniProtKB-SubCell"/>
</dbReference>
<dbReference type="Pfam" id="PF23593">
    <property type="entry name" value="HEAT_ATR"/>
    <property type="match status" value="1"/>
</dbReference>
<evidence type="ECO:0000256" key="5">
    <source>
        <dbReference type="ARBA" id="ARBA00022741"/>
    </source>
</evidence>
<dbReference type="EC" id="2.7.11.1" evidence="3"/>
<keyword evidence="7" id="KW-0067">ATP-binding</keyword>
<evidence type="ECO:0000313" key="13">
    <source>
        <dbReference type="Proteomes" id="UP001152747"/>
    </source>
</evidence>
<dbReference type="GO" id="GO:0000723">
    <property type="term" value="P:telomere maintenance"/>
    <property type="evidence" value="ECO:0007669"/>
    <property type="project" value="TreeGrafter"/>
</dbReference>
<dbReference type="OrthoDB" id="381190at2759"/>
<evidence type="ECO:0000313" key="12">
    <source>
        <dbReference type="EMBL" id="CAI5437885.1"/>
    </source>
</evidence>
<proteinExistence type="inferred from homology"/>
<accession>A0A9P1MT40</accession>
<evidence type="ECO:0000256" key="1">
    <source>
        <dbReference type="ARBA" id="ARBA00004123"/>
    </source>
</evidence>
<keyword evidence="13" id="KW-1185">Reference proteome</keyword>
<feature type="domain" description="PI3K/PI4K catalytic" evidence="10">
    <location>
        <begin position="1294"/>
        <end position="1622"/>
    </location>
</feature>
<dbReference type="PANTHER" id="PTHR11139">
    <property type="entry name" value="ATAXIA TELANGIECTASIA MUTATED ATM -RELATED"/>
    <property type="match status" value="1"/>
</dbReference>
<keyword evidence="4" id="KW-0723">Serine/threonine-protein kinase</keyword>
<dbReference type="SUPFAM" id="SSF56112">
    <property type="entry name" value="Protein kinase-like (PK-like)"/>
    <property type="match status" value="1"/>
</dbReference>
<keyword evidence="8" id="KW-0234">DNA repair</keyword>
<keyword evidence="4" id="KW-0808">Transferase</keyword>
<dbReference type="InterPro" id="IPR057564">
    <property type="entry name" value="HEAT_ATR"/>
</dbReference>
<evidence type="ECO:0000256" key="8">
    <source>
        <dbReference type="ARBA" id="ARBA00023204"/>
    </source>
</evidence>
<comment type="similarity">
    <text evidence="2">Belongs to the PI3/PI4-kinase family. ATM subfamily.</text>
</comment>
<dbReference type="GO" id="GO:0000077">
    <property type="term" value="P:DNA damage checkpoint signaling"/>
    <property type="evidence" value="ECO:0007669"/>
    <property type="project" value="TreeGrafter"/>
</dbReference>
<gene>
    <name evidence="12" type="ORF">CAMP_LOCUS522</name>
</gene>
<dbReference type="GO" id="GO:0004674">
    <property type="term" value="F:protein serine/threonine kinase activity"/>
    <property type="evidence" value="ECO:0007669"/>
    <property type="project" value="UniProtKB-KW"/>
</dbReference>
<reference evidence="12" key="1">
    <citation type="submission" date="2022-11" db="EMBL/GenBank/DDBJ databases">
        <authorList>
            <person name="Kikuchi T."/>
        </authorList>
    </citation>
    <scope>NUCLEOTIDE SEQUENCE</scope>
    <source>
        <strain evidence="12">PS1010</strain>
    </source>
</reference>
<organism evidence="12 13">
    <name type="scientific">Caenorhabditis angaria</name>
    <dbReference type="NCBI Taxonomy" id="860376"/>
    <lineage>
        <taxon>Eukaryota</taxon>
        <taxon>Metazoa</taxon>
        <taxon>Ecdysozoa</taxon>
        <taxon>Nematoda</taxon>
        <taxon>Chromadorea</taxon>
        <taxon>Rhabditida</taxon>
        <taxon>Rhabditina</taxon>
        <taxon>Rhabditomorpha</taxon>
        <taxon>Rhabditoidea</taxon>
        <taxon>Rhabditidae</taxon>
        <taxon>Peloderinae</taxon>
        <taxon>Caenorhabditis</taxon>
    </lineage>
</organism>
<dbReference type="InterPro" id="IPR011009">
    <property type="entry name" value="Kinase-like_dom_sf"/>
</dbReference>
<dbReference type="InterPro" id="IPR000403">
    <property type="entry name" value="PI3/4_kinase_cat_dom"/>
</dbReference>
<comment type="subcellular location">
    <subcellularLocation>
        <location evidence="1">Nucleus</location>
    </subcellularLocation>
</comment>
<keyword evidence="6" id="KW-0227">DNA damage</keyword>
<sequence length="1641" mass="192617">MVMVFLTGFVNVKSFMQLFRPILIFWCLVEKSANRNVIYSILDFVCEEFLEEEVTNSQSEKDLKKERKNMITNNFAQLLQFWRFHDFENQQIWKMCEEYCDFREEDVRNCISIFRKDVVYRLIIVGIDDFSQKQSSKIMEIIKKTYESLHRGGRQFSIGAIVEYRSEGLDLLAIYRSYMTQNRYFYQLKSQASRSFAKLLPQLSQQFFDENWWSILLILRHISSNHESVWKLFIERLDYSNLRLFLWRIVADISRIPSRCCIKEKINLTIWNRLNFAGKLENDSICLKYFWIIPKSCERDFVKLRKFEDLLQLMSEFEKYPITLYFENIRFYIERGNIWKYDLPRLVNSLISMIVKCENEEQQKEVGQILKTIPILSSCQTDTDFIRWDMSAEFYQNPGQRTQCLLDECVLFIEKISVDADFLEFSDRTLCEIARYIDVNNCEDPMRKITGESVKIFYSRMNCTAKPDPQNLVQPQSLTFELWLTRKIIASCIVEEDDPQFVSFLPISNVKNVGFLTKLAGKFLIHAICKKRENVLQNILTEFEQCLHNAISQRTTRLERRTATFVFYIFDFLYFYSNQKYLQKSQKSEVDEFCKRIIMNTIKDEHGHDIPLIVKVAEKFGMEKRAILWMEMFMELKMENAKGEEIKHVETSAYFVLMNLYARIGGLNGVTGSYNRLSKNQVDHIFAKILLNEAHGKLSEANVLYRFVEQKRASEPLEIVQNALENVKYDEEEEEECKDYENCLKSLTKWDSFENIETPQVFDRNLEMNARIARIFTSENSLDLLEKEKSRTILRMTEEAAIGGNCSYETAIPYIVEMKCFEEIEQIRNASMDELMDVEAKFWNGLTKQTEESEQHSEYLEPILRCRRLAIIEKMHKMSEKEREKLKTIIVDTHLHSARLSRLRGCFETAQISILHAKEVQPFNKRIVLEEAKLQLQTSDDEAGMILLNSLLATTFGELSKHFGDSQQCSNIDLKNTAKMQIESFQTEEKNLYSSVQMLRISHLIRLGNTITFEKIYEETNNLLSSFVSSGVMYEAAWLLDYLNQFSEKSKTCLPLLKAYKEVAKYEKNRVLQARAVERMTSLWLEYSKKLSQVIAKKTTANDLPKRMSDMNHEMKNAMSTVGWRAFYPAYAILARKIDHEDQDVFLTMKRMMIQLIIRLPHQCMWQSVHILRSEDAKKIEKYREVLNDVKLKHRGYSRIFEQYDFASATFKNVPEKMRSSDSELSKVVPDIKMMIHSKKYNPKQLEIDRRGEGEQEMSCGIMIPIRSDIDSSVIEQSEENPEDLDYRYLIHDYSEKVKILSSLTKPVIIEIMTMAGRKIRLILKKDDDLTKDYHFTKMVEMCNDLLAKDEVTRISNLSATTYSVIPLAKTGGIIEFMDGCSTYFEALEEYMNLKSEQMNQHIREMRNKTGKEEKLRYFREDWCKDTPLVMAKWFRIQYPEAGKWYSSRKLFAKSCAVMSIIGFIFGLGDRHTRNVMIHLPTGKCVHVDFDMVFNLGEFLDVPEVVPFRLTRNMVNGMGEVALEGEFRVVCEQTLRVFRENAYEIEKYISDLPDLVSSPKLSAAIAKIQNETGNRDFKYDMKLAKQFISGRLRGQIMTARIYKSHAVSHPLSAVQMSASLIELAKNEEKLVEMFHGWMPNV</sequence>
<keyword evidence="9" id="KW-0539">Nucleus</keyword>
<dbReference type="InterPro" id="IPR014009">
    <property type="entry name" value="PIK_FAT"/>
</dbReference>
<dbReference type="PROSITE" id="PS51189">
    <property type="entry name" value="FAT"/>
    <property type="match status" value="1"/>
</dbReference>
<dbReference type="GO" id="GO:0005524">
    <property type="term" value="F:ATP binding"/>
    <property type="evidence" value="ECO:0007669"/>
    <property type="project" value="UniProtKB-KW"/>
</dbReference>
<dbReference type="GO" id="GO:0005694">
    <property type="term" value="C:chromosome"/>
    <property type="evidence" value="ECO:0007669"/>
    <property type="project" value="TreeGrafter"/>
</dbReference>
<dbReference type="Gene3D" id="1.10.1070.11">
    <property type="entry name" value="Phosphatidylinositol 3-/4-kinase, catalytic domain"/>
    <property type="match status" value="1"/>
</dbReference>
<evidence type="ECO:0000256" key="7">
    <source>
        <dbReference type="ARBA" id="ARBA00022840"/>
    </source>
</evidence>
<dbReference type="Pfam" id="PF00454">
    <property type="entry name" value="PI3_PI4_kinase"/>
    <property type="match status" value="1"/>
</dbReference>
<dbReference type="PANTHER" id="PTHR11139:SF69">
    <property type="entry name" value="SERINE_THREONINE-PROTEIN KINASE ATR"/>
    <property type="match status" value="1"/>
</dbReference>
<evidence type="ECO:0000256" key="6">
    <source>
        <dbReference type="ARBA" id="ARBA00022763"/>
    </source>
</evidence>
<dbReference type="InterPro" id="IPR050517">
    <property type="entry name" value="DDR_Repair_Kinase"/>
</dbReference>
<keyword evidence="5" id="KW-0547">Nucleotide-binding</keyword>